<dbReference type="InterPro" id="IPR012337">
    <property type="entry name" value="RNaseH-like_sf"/>
</dbReference>
<dbReference type="InterPro" id="IPR008906">
    <property type="entry name" value="HATC_C_dom"/>
</dbReference>
<protein>
    <submittedName>
        <fullName evidence="3">Zinc finger MYM-type-like protein</fullName>
    </submittedName>
</protein>
<dbReference type="EMBL" id="JAMFTS010000003">
    <property type="protein sequence ID" value="KAJ4776336.1"/>
    <property type="molecule type" value="Genomic_DNA"/>
</dbReference>
<comment type="caution">
    <text evidence="3">The sequence shown here is derived from an EMBL/GenBank/DDBJ whole genome shotgun (WGS) entry which is preliminary data.</text>
</comment>
<dbReference type="InterPro" id="IPR025398">
    <property type="entry name" value="DUF4371"/>
</dbReference>
<evidence type="ECO:0000313" key="4">
    <source>
        <dbReference type="Proteomes" id="UP001140206"/>
    </source>
</evidence>
<dbReference type="Pfam" id="PF05699">
    <property type="entry name" value="Dimer_Tnp_hAT"/>
    <property type="match status" value="1"/>
</dbReference>
<dbReference type="SMART" id="SM00597">
    <property type="entry name" value="ZnF_TTF"/>
    <property type="match status" value="1"/>
</dbReference>
<feature type="compositionally biased region" description="Polar residues" evidence="1">
    <location>
        <begin position="7"/>
        <end position="18"/>
    </location>
</feature>
<dbReference type="Pfam" id="PF14291">
    <property type="entry name" value="DUF4371"/>
    <property type="match status" value="1"/>
</dbReference>
<feature type="compositionally biased region" description="Basic and acidic residues" evidence="1">
    <location>
        <begin position="19"/>
        <end position="29"/>
    </location>
</feature>
<dbReference type="SUPFAM" id="SSF53098">
    <property type="entry name" value="Ribonuclease H-like"/>
    <property type="match status" value="1"/>
</dbReference>
<evidence type="ECO:0000259" key="2">
    <source>
        <dbReference type="SMART" id="SM00597"/>
    </source>
</evidence>
<keyword evidence="4" id="KW-1185">Reference proteome</keyword>
<dbReference type="InterPro" id="IPR006580">
    <property type="entry name" value="Znf_TTF"/>
</dbReference>
<evidence type="ECO:0000313" key="3">
    <source>
        <dbReference type="EMBL" id="KAJ4776336.1"/>
    </source>
</evidence>
<feature type="region of interest" description="Disordered" evidence="1">
    <location>
        <begin position="1"/>
        <end position="46"/>
    </location>
</feature>
<name>A0AAV8EDV7_9POAL</name>
<dbReference type="Proteomes" id="UP001140206">
    <property type="component" value="Chromosome 3"/>
</dbReference>
<proteinExistence type="predicted"/>
<evidence type="ECO:0000256" key="1">
    <source>
        <dbReference type="SAM" id="MobiDB-lite"/>
    </source>
</evidence>
<dbReference type="GO" id="GO:0046983">
    <property type="term" value="F:protein dimerization activity"/>
    <property type="evidence" value="ECO:0007669"/>
    <property type="project" value="InterPro"/>
</dbReference>
<dbReference type="InterPro" id="IPR055298">
    <property type="entry name" value="AtLOH3-like"/>
</dbReference>
<reference evidence="3" key="1">
    <citation type="submission" date="2022-08" db="EMBL/GenBank/DDBJ databases">
        <authorList>
            <person name="Marques A."/>
        </authorList>
    </citation>
    <scope>NUCLEOTIDE SEQUENCE</scope>
    <source>
        <strain evidence="3">RhyPub2mFocal</strain>
        <tissue evidence="3">Leaves</tissue>
    </source>
</reference>
<accession>A0AAV8EDV7</accession>
<organism evidence="3 4">
    <name type="scientific">Rhynchospora pubera</name>
    <dbReference type="NCBI Taxonomy" id="906938"/>
    <lineage>
        <taxon>Eukaryota</taxon>
        <taxon>Viridiplantae</taxon>
        <taxon>Streptophyta</taxon>
        <taxon>Embryophyta</taxon>
        <taxon>Tracheophyta</taxon>
        <taxon>Spermatophyta</taxon>
        <taxon>Magnoliopsida</taxon>
        <taxon>Liliopsida</taxon>
        <taxon>Poales</taxon>
        <taxon>Cyperaceae</taxon>
        <taxon>Cyperoideae</taxon>
        <taxon>Rhynchosporeae</taxon>
        <taxon>Rhynchospora</taxon>
    </lineage>
</organism>
<sequence length="784" mass="89590">MERYYKKSSQPLQGTQEQDSSRKRARLDSNFEVPSDPGLRPPLSDYNPNDHEFIRRQYLQAGPKQPMLQDFPQTVFGDKQRRFNKAWYKEYAYWLEYSIQKDAAYCLCCYLFKPENQEGGGDAFTSAGFRNWKCKKRFDEHVGGLNSAHNVALRKCQDLMKQEQSIQTILEGQTKRALRVYRLRLTASVDCIRFLLKQGLAFRGHDESEYSKNRGNFIELLRFLADHSAEIFGVVLQNAASNCKLVCSDIQKEIVHAASIETTNKIIEELGQELFSVLVDESRDISCKEQMAVVLRFVSKQGMIVERFLAIVRVSETTSMSLKASLEELFCKHGLSFSRLRGQGYDGASNMRGEFNGLKALILKENSCAYYVHCFAHQLQLVLVAVAEKHKRIATLFTYLSTLQSTVAASCKRHDKLREERAAEVQEALKDGDVSIGTGSNQETSLARPGTTRWSSHYRSLTNLTILFGAVMSVLEDILENAKDAFNRGNASSLLDSLGTFEFVFSCLFMKNVLAITHELSQALQKKEQEIINAVDLVVVAKLRLQNMRDNGWNSLLDEVHSFCSKHKIDVLNMEDEKVAKRSERAIQGMKNDHYYRIDLFYAVIDLILRELNDRFTEANTELLRCMSCLHPRSNFCAFDKVKLINLACFYPNDFSKSELSILETQLDCYIHDLRANQDFSQLNGMGDLAQMLVAKRKDIVYPLVYKLIKLALILPVATASVERAFSAMNFVKTKSRNRMGDTWLNDNLVTYIEKDVFKEVPNEAILQRFQSMKPRKGLLIALD</sequence>
<gene>
    <name evidence="3" type="ORF">LUZ62_060593</name>
</gene>
<feature type="domain" description="TTF-type" evidence="2">
    <location>
        <begin position="79"/>
        <end position="171"/>
    </location>
</feature>
<dbReference type="AlphaFoldDB" id="A0AAV8EDV7"/>
<dbReference type="PANTHER" id="PTHR11697">
    <property type="entry name" value="GENERAL TRANSCRIPTION FACTOR 2-RELATED ZINC FINGER PROTEIN"/>
    <property type="match status" value="1"/>
</dbReference>
<dbReference type="PANTHER" id="PTHR11697:SF230">
    <property type="entry name" value="ZINC FINGER, MYM DOMAIN CONTAINING 1"/>
    <property type="match status" value="1"/>
</dbReference>